<protein>
    <submittedName>
        <fullName evidence="1">Uncharacterized protein</fullName>
    </submittedName>
</protein>
<evidence type="ECO:0000313" key="1">
    <source>
        <dbReference type="EMBL" id="KAF6175046.1"/>
    </source>
</evidence>
<gene>
    <name evidence="1" type="ORF">GIB67_039594</name>
</gene>
<reference evidence="1 2" key="1">
    <citation type="journal article" date="2020" name="IScience">
        <title>Genome Sequencing of the Endangered Kingdonia uniflora (Circaeasteraceae, Ranunculales) Reveals Potential Mechanisms of Evolutionary Specialization.</title>
        <authorList>
            <person name="Sun Y."/>
            <person name="Deng T."/>
            <person name="Zhang A."/>
            <person name="Moore M.J."/>
            <person name="Landis J.B."/>
            <person name="Lin N."/>
            <person name="Zhang H."/>
            <person name="Zhang X."/>
            <person name="Huang J."/>
            <person name="Zhang X."/>
            <person name="Sun H."/>
            <person name="Wang H."/>
        </authorList>
    </citation>
    <scope>NUCLEOTIDE SEQUENCE [LARGE SCALE GENOMIC DNA]</scope>
    <source>
        <strain evidence="1">TB1705</strain>
        <tissue evidence="1">Leaf</tissue>
    </source>
</reference>
<evidence type="ECO:0000313" key="2">
    <source>
        <dbReference type="Proteomes" id="UP000541444"/>
    </source>
</evidence>
<dbReference type="AlphaFoldDB" id="A0A7J7P6I0"/>
<comment type="caution">
    <text evidence="1">The sequence shown here is derived from an EMBL/GenBank/DDBJ whole genome shotgun (WGS) entry which is preliminary data.</text>
</comment>
<keyword evidence="2" id="KW-1185">Reference proteome</keyword>
<organism evidence="1 2">
    <name type="scientific">Kingdonia uniflora</name>
    <dbReference type="NCBI Taxonomy" id="39325"/>
    <lineage>
        <taxon>Eukaryota</taxon>
        <taxon>Viridiplantae</taxon>
        <taxon>Streptophyta</taxon>
        <taxon>Embryophyta</taxon>
        <taxon>Tracheophyta</taxon>
        <taxon>Spermatophyta</taxon>
        <taxon>Magnoliopsida</taxon>
        <taxon>Ranunculales</taxon>
        <taxon>Circaeasteraceae</taxon>
        <taxon>Kingdonia</taxon>
    </lineage>
</organism>
<proteinExistence type="predicted"/>
<feature type="non-terminal residue" evidence="1">
    <location>
        <position position="55"/>
    </location>
</feature>
<name>A0A7J7P6I0_9MAGN</name>
<dbReference type="EMBL" id="JACGCM010000221">
    <property type="protein sequence ID" value="KAF6175046.1"/>
    <property type="molecule type" value="Genomic_DNA"/>
</dbReference>
<accession>A0A7J7P6I0</accession>
<dbReference type="Proteomes" id="UP000541444">
    <property type="component" value="Unassembled WGS sequence"/>
</dbReference>
<sequence length="55" mass="6337">MMHFVCPFCISILSILCNNVFVFPFCMSILCNDAFCMSIFKLDVANFEVMLKVVF</sequence>